<dbReference type="AlphaFoldDB" id="A0A158ALZ2"/>
<evidence type="ECO:0000256" key="3">
    <source>
        <dbReference type="SAM" id="MobiDB-lite"/>
    </source>
</evidence>
<dbReference type="STRING" id="1777137.AWB76_02633"/>
<accession>A0A158ALZ2</accession>
<keyword evidence="1 4" id="KW-0732">Signal</keyword>
<keyword evidence="6" id="KW-1185">Reference proteome</keyword>
<dbReference type="PANTHER" id="PTHR35089">
    <property type="entry name" value="CHAPERONE PROTEIN SKP"/>
    <property type="match status" value="1"/>
</dbReference>
<dbReference type="InterPro" id="IPR005632">
    <property type="entry name" value="Chaperone_Skp"/>
</dbReference>
<evidence type="ECO:0000256" key="4">
    <source>
        <dbReference type="SAM" id="SignalP"/>
    </source>
</evidence>
<comment type="similarity">
    <text evidence="2">Belongs to the skp family.</text>
</comment>
<name>A0A158ALZ2_9BURK</name>
<sequence>MGTGKHSKHMALALALSMVLGLGTAMSASAQEARIAAVNSDRILRESAAAKAAQSKLEQEFSKRDKALQDMAQRLKAMSDNIDKNGASMSPADRAARQRDLSQLDADFQRKQREFREDLNQRRNEELAAVLDRANKVIKQIAEQQHYDLIVQEAVYVSPRIDITDQVLKALAAGATGTGSLTNPN</sequence>
<dbReference type="GO" id="GO:0050821">
    <property type="term" value="P:protein stabilization"/>
    <property type="evidence" value="ECO:0007669"/>
    <property type="project" value="TreeGrafter"/>
</dbReference>
<dbReference type="PANTHER" id="PTHR35089:SF1">
    <property type="entry name" value="CHAPERONE PROTEIN SKP"/>
    <property type="match status" value="1"/>
</dbReference>
<dbReference type="Pfam" id="PF03938">
    <property type="entry name" value="OmpH"/>
    <property type="match status" value="1"/>
</dbReference>
<dbReference type="InterPro" id="IPR024930">
    <property type="entry name" value="Skp_dom_sf"/>
</dbReference>
<dbReference type="GO" id="GO:0005829">
    <property type="term" value="C:cytosol"/>
    <property type="evidence" value="ECO:0007669"/>
    <property type="project" value="TreeGrafter"/>
</dbReference>
<organism evidence="5 6">
    <name type="scientific">Caballeronia temeraria</name>
    <dbReference type="NCBI Taxonomy" id="1777137"/>
    <lineage>
        <taxon>Bacteria</taxon>
        <taxon>Pseudomonadati</taxon>
        <taxon>Pseudomonadota</taxon>
        <taxon>Betaproteobacteria</taxon>
        <taxon>Burkholderiales</taxon>
        <taxon>Burkholderiaceae</taxon>
        <taxon>Caballeronia</taxon>
    </lineage>
</organism>
<protein>
    <submittedName>
        <fullName evidence="5">Outer membrane chaperone Skp</fullName>
    </submittedName>
</protein>
<feature type="region of interest" description="Disordered" evidence="3">
    <location>
        <begin position="79"/>
        <end position="100"/>
    </location>
</feature>
<feature type="chain" id="PRO_5007620750" evidence="4">
    <location>
        <begin position="31"/>
        <end position="185"/>
    </location>
</feature>
<dbReference type="GO" id="GO:0051082">
    <property type="term" value="F:unfolded protein binding"/>
    <property type="evidence" value="ECO:0007669"/>
    <property type="project" value="InterPro"/>
</dbReference>
<dbReference type="PIRSF" id="PIRSF002094">
    <property type="entry name" value="OMP26_Skp"/>
    <property type="match status" value="1"/>
</dbReference>
<dbReference type="SUPFAM" id="SSF111384">
    <property type="entry name" value="OmpH-like"/>
    <property type="match status" value="1"/>
</dbReference>
<evidence type="ECO:0000313" key="6">
    <source>
        <dbReference type="Proteomes" id="UP000054624"/>
    </source>
</evidence>
<gene>
    <name evidence="5" type="ORF">AWB76_02633</name>
</gene>
<proteinExistence type="inferred from homology"/>
<dbReference type="EMBL" id="FCOI02000007">
    <property type="protein sequence ID" value="SAK58812.1"/>
    <property type="molecule type" value="Genomic_DNA"/>
</dbReference>
<feature type="signal peptide" evidence="4">
    <location>
        <begin position="1"/>
        <end position="30"/>
    </location>
</feature>
<evidence type="ECO:0000313" key="5">
    <source>
        <dbReference type="EMBL" id="SAK58812.1"/>
    </source>
</evidence>
<dbReference type="SMART" id="SM00935">
    <property type="entry name" value="OmpH"/>
    <property type="match status" value="1"/>
</dbReference>
<reference evidence="6" key="1">
    <citation type="submission" date="2016-01" db="EMBL/GenBank/DDBJ databases">
        <authorList>
            <person name="Peeters Charlotte."/>
        </authorList>
    </citation>
    <scope>NUCLEOTIDE SEQUENCE [LARGE SCALE GENOMIC DNA]</scope>
</reference>
<dbReference type="Proteomes" id="UP000054624">
    <property type="component" value="Unassembled WGS sequence"/>
</dbReference>
<evidence type="ECO:0000256" key="2">
    <source>
        <dbReference type="PIRNR" id="PIRNR002094"/>
    </source>
</evidence>
<evidence type="ECO:0000256" key="1">
    <source>
        <dbReference type="ARBA" id="ARBA00022729"/>
    </source>
</evidence>
<dbReference type="Gene3D" id="3.30.910.20">
    <property type="entry name" value="Skp domain"/>
    <property type="match status" value="1"/>
</dbReference>